<keyword evidence="7 12" id="KW-1133">Transmembrane helix</keyword>
<feature type="transmembrane region" description="Helical" evidence="12">
    <location>
        <begin position="20"/>
        <end position="41"/>
    </location>
</feature>
<keyword evidence="4 12" id="KW-0812">Transmembrane</keyword>
<evidence type="ECO:0000256" key="2">
    <source>
        <dbReference type="ARBA" id="ARBA00005619"/>
    </source>
</evidence>
<evidence type="ECO:0000256" key="5">
    <source>
        <dbReference type="ARBA" id="ARBA00022741"/>
    </source>
</evidence>
<dbReference type="GO" id="GO:0005525">
    <property type="term" value="F:GTP binding"/>
    <property type="evidence" value="ECO:0007669"/>
    <property type="project" value="UniProtKB-KW"/>
</dbReference>
<keyword evidence="14" id="KW-1185">Reference proteome</keyword>
<evidence type="ECO:0000256" key="1">
    <source>
        <dbReference type="ARBA" id="ARBA00004389"/>
    </source>
</evidence>
<dbReference type="EMBL" id="CP099423">
    <property type="protein sequence ID" value="USW54417.1"/>
    <property type="molecule type" value="Genomic_DNA"/>
</dbReference>
<dbReference type="InterPro" id="IPR019009">
    <property type="entry name" value="SRP_receptor_beta_su"/>
</dbReference>
<evidence type="ECO:0000313" key="13">
    <source>
        <dbReference type="EMBL" id="USW54417.1"/>
    </source>
</evidence>
<comment type="similarity">
    <text evidence="2">Belongs to the SRP receptor beta subunit family.</text>
</comment>
<evidence type="ECO:0000256" key="8">
    <source>
        <dbReference type="ARBA" id="ARBA00023134"/>
    </source>
</evidence>
<reference evidence="13" key="1">
    <citation type="submission" date="2022-06" db="EMBL/GenBank/DDBJ databases">
        <title>Complete genome sequences of two strains of the flax pathogen Septoria linicola.</title>
        <authorList>
            <person name="Lapalu N."/>
            <person name="Simon A."/>
            <person name="Demenou B."/>
            <person name="Paumier D."/>
            <person name="Guillot M.-P."/>
            <person name="Gout L."/>
            <person name="Valade R."/>
        </authorList>
    </citation>
    <scope>NUCLEOTIDE SEQUENCE</scope>
    <source>
        <strain evidence="13">SE15195</strain>
    </source>
</reference>
<accession>A0A9Q9AYX3</accession>
<dbReference type="GO" id="GO:0005789">
    <property type="term" value="C:endoplasmic reticulum membrane"/>
    <property type="evidence" value="ECO:0007669"/>
    <property type="project" value="UniProtKB-SubCell"/>
</dbReference>
<evidence type="ECO:0000256" key="3">
    <source>
        <dbReference type="ARBA" id="ARBA00020256"/>
    </source>
</evidence>
<dbReference type="Gene3D" id="3.40.50.300">
    <property type="entry name" value="P-loop containing nucleotide triphosphate hydrolases"/>
    <property type="match status" value="1"/>
</dbReference>
<evidence type="ECO:0000256" key="7">
    <source>
        <dbReference type="ARBA" id="ARBA00022989"/>
    </source>
</evidence>
<dbReference type="InterPro" id="IPR027417">
    <property type="entry name" value="P-loop_NTPase"/>
</dbReference>
<feature type="compositionally biased region" description="Basic and acidic residues" evidence="11">
    <location>
        <begin position="98"/>
        <end position="107"/>
    </location>
</feature>
<dbReference type="CDD" id="cd04105">
    <property type="entry name" value="SR_beta"/>
    <property type="match status" value="1"/>
</dbReference>
<protein>
    <recommendedName>
        <fullName evidence="3">Signal recognition particle receptor subunit beta</fullName>
    </recommendedName>
</protein>
<sequence length="291" mass="31484">MAEPKAWEEFLTWAFSPSWSSIILALVVTFTLPALIHGYLYKKAVAKEVPSFLLAGPSAAGKTSLLTLFSTGSATPTYTSQSPSTALVTLPSKIRTSEDKYRSENDNAPRSQPTFQLIDTPGHGKLRHHALSTLTESTTLKGIIFVVDSAAASLTEAAEYLHDILLALQKRHTQNRTSKGPSSIPVLVAANKQDVFSATPVGLLKTKLEEEVGRIRQTKSRGVIGVGGGASEDDAAGEDEDNWLGEFGSKDFKFAQMEEHGVEVKLIGGNVKNDDKKGDVDGWWVWVGENL</sequence>
<keyword evidence="5" id="KW-0547">Nucleotide-binding</keyword>
<dbReference type="AlphaFoldDB" id="A0A9Q9AYX3"/>
<keyword evidence="6" id="KW-0256">Endoplasmic reticulum</keyword>
<keyword evidence="9 12" id="KW-0472">Membrane</keyword>
<evidence type="ECO:0000313" key="14">
    <source>
        <dbReference type="Proteomes" id="UP001056384"/>
    </source>
</evidence>
<evidence type="ECO:0000256" key="11">
    <source>
        <dbReference type="SAM" id="MobiDB-lite"/>
    </source>
</evidence>
<evidence type="ECO:0000256" key="4">
    <source>
        <dbReference type="ARBA" id="ARBA00022692"/>
    </source>
</evidence>
<dbReference type="Proteomes" id="UP001056384">
    <property type="component" value="Chromosome 6"/>
</dbReference>
<dbReference type="SUPFAM" id="SSF52540">
    <property type="entry name" value="P-loop containing nucleoside triphosphate hydrolases"/>
    <property type="match status" value="1"/>
</dbReference>
<keyword evidence="8" id="KW-0342">GTP-binding</keyword>
<feature type="compositionally biased region" description="Polar residues" evidence="11">
    <location>
        <begin position="108"/>
        <end position="117"/>
    </location>
</feature>
<keyword evidence="10 13" id="KW-0675">Receptor</keyword>
<evidence type="ECO:0000256" key="10">
    <source>
        <dbReference type="ARBA" id="ARBA00023170"/>
    </source>
</evidence>
<feature type="region of interest" description="Disordered" evidence="11">
    <location>
        <begin position="98"/>
        <end position="118"/>
    </location>
</feature>
<name>A0A9Q9AYX3_9PEZI</name>
<organism evidence="13 14">
    <name type="scientific">Septoria linicola</name>
    <dbReference type="NCBI Taxonomy" id="215465"/>
    <lineage>
        <taxon>Eukaryota</taxon>
        <taxon>Fungi</taxon>
        <taxon>Dikarya</taxon>
        <taxon>Ascomycota</taxon>
        <taxon>Pezizomycotina</taxon>
        <taxon>Dothideomycetes</taxon>
        <taxon>Dothideomycetidae</taxon>
        <taxon>Mycosphaerellales</taxon>
        <taxon>Mycosphaerellaceae</taxon>
        <taxon>Septoria</taxon>
    </lineage>
</organism>
<gene>
    <name evidence="13" type="ORF">Slin15195_G077360</name>
</gene>
<comment type="subcellular location">
    <subcellularLocation>
        <location evidence="1">Endoplasmic reticulum membrane</location>
        <topology evidence="1">Single-pass membrane protein</topology>
    </subcellularLocation>
</comment>
<dbReference type="Pfam" id="PF09439">
    <property type="entry name" value="SRPRB"/>
    <property type="match status" value="1"/>
</dbReference>
<evidence type="ECO:0000256" key="9">
    <source>
        <dbReference type="ARBA" id="ARBA00023136"/>
    </source>
</evidence>
<proteinExistence type="inferred from homology"/>
<evidence type="ECO:0000256" key="6">
    <source>
        <dbReference type="ARBA" id="ARBA00022824"/>
    </source>
</evidence>
<evidence type="ECO:0000256" key="12">
    <source>
        <dbReference type="SAM" id="Phobius"/>
    </source>
</evidence>